<protein>
    <submittedName>
        <fullName evidence="1">Uncharacterized protein</fullName>
    </submittedName>
</protein>
<dbReference type="RefSeq" id="WP_283442177.1">
    <property type="nucleotide sequence ID" value="NZ_FXUL01000006.1"/>
</dbReference>
<keyword evidence="2" id="KW-1185">Reference proteome</keyword>
<reference evidence="1 2" key="1">
    <citation type="submission" date="2017-05" db="EMBL/GenBank/DDBJ databases">
        <authorList>
            <person name="Varghese N."/>
            <person name="Submissions S."/>
        </authorList>
    </citation>
    <scope>NUCLEOTIDE SEQUENCE [LARGE SCALE GENOMIC DNA]</scope>
    <source>
        <strain evidence="1 2">DSM 26001</strain>
    </source>
</reference>
<gene>
    <name evidence="1" type="ORF">SAMN06295970_10663</name>
</gene>
<proteinExistence type="predicted"/>
<dbReference type="EMBL" id="FXUL01000006">
    <property type="protein sequence ID" value="SMP59369.1"/>
    <property type="molecule type" value="Genomic_DNA"/>
</dbReference>
<sequence>MFNNQKQLQVLVEQARGELLRIGKSLVDDGCIELWNLVNEISEIRRSSLIEEFGTAFAGFCSQIGRLAGAMSTMGKIGGAACNAAEENGGVADIKFSHFSVIMDAGTESFERTQQLCCLLEACVQEFSRLGAELQWLCEKDIQFVVCDAHVLNDHPELVQADAIRARLAASTDHLETLSNGWWLLAEEAKKKEDAYKTALAAYSPPHKIH</sequence>
<evidence type="ECO:0000313" key="2">
    <source>
        <dbReference type="Proteomes" id="UP001158049"/>
    </source>
</evidence>
<dbReference type="Proteomes" id="UP001158049">
    <property type="component" value="Unassembled WGS sequence"/>
</dbReference>
<comment type="caution">
    <text evidence="1">The sequence shown here is derived from an EMBL/GenBank/DDBJ whole genome shotgun (WGS) entry which is preliminary data.</text>
</comment>
<accession>A0ABY1Q5J8</accession>
<organism evidence="1 2">
    <name type="scientific">Noviherbaspirillum suwonense</name>
    <dbReference type="NCBI Taxonomy" id="1224511"/>
    <lineage>
        <taxon>Bacteria</taxon>
        <taxon>Pseudomonadati</taxon>
        <taxon>Pseudomonadota</taxon>
        <taxon>Betaproteobacteria</taxon>
        <taxon>Burkholderiales</taxon>
        <taxon>Oxalobacteraceae</taxon>
        <taxon>Noviherbaspirillum</taxon>
    </lineage>
</organism>
<evidence type="ECO:0000313" key="1">
    <source>
        <dbReference type="EMBL" id="SMP59369.1"/>
    </source>
</evidence>
<name>A0ABY1Q5J8_9BURK</name>